<dbReference type="SUPFAM" id="SSF53474">
    <property type="entry name" value="alpha/beta-Hydrolases"/>
    <property type="match status" value="1"/>
</dbReference>
<comment type="subcellular location">
    <subcellularLocation>
        <location evidence="1">Secreted</location>
    </subcellularLocation>
</comment>
<gene>
    <name evidence="10" type="ORF">R5W23_005068</name>
</gene>
<keyword evidence="6" id="KW-0119">Carbohydrate metabolism</keyword>
<protein>
    <submittedName>
        <fullName evidence="10">Prolyl oligopeptidase family serine peptidase</fullName>
    </submittedName>
</protein>
<dbReference type="InterPro" id="IPR043595">
    <property type="entry name" value="FaeB/C/D"/>
</dbReference>
<keyword evidence="4 8" id="KW-0732">Signal</keyword>
<evidence type="ECO:0000313" key="11">
    <source>
        <dbReference type="Proteomes" id="UP001272242"/>
    </source>
</evidence>
<evidence type="ECO:0000256" key="7">
    <source>
        <dbReference type="ARBA" id="ARBA00023326"/>
    </source>
</evidence>
<feature type="signal peptide" evidence="8">
    <location>
        <begin position="1"/>
        <end position="21"/>
    </location>
</feature>
<keyword evidence="3" id="KW-0858">Xylan degradation</keyword>
<keyword evidence="11" id="KW-1185">Reference proteome</keyword>
<evidence type="ECO:0000313" key="10">
    <source>
        <dbReference type="EMBL" id="MDY3563457.1"/>
    </source>
</evidence>
<comment type="caution">
    <text evidence="10">The sequence shown here is derived from an EMBL/GenBank/DDBJ whole genome shotgun (WGS) entry which is preliminary data.</text>
</comment>
<dbReference type="Pfam" id="PF02230">
    <property type="entry name" value="Abhydrolase_2"/>
    <property type="match status" value="1"/>
</dbReference>
<keyword evidence="7" id="KW-0624">Polysaccharide degradation</keyword>
<evidence type="ECO:0000256" key="5">
    <source>
        <dbReference type="ARBA" id="ARBA00022801"/>
    </source>
</evidence>
<keyword evidence="5" id="KW-0378">Hydrolase</keyword>
<proteinExistence type="predicted"/>
<evidence type="ECO:0000256" key="8">
    <source>
        <dbReference type="SAM" id="SignalP"/>
    </source>
</evidence>
<evidence type="ECO:0000259" key="9">
    <source>
        <dbReference type="Pfam" id="PF02230"/>
    </source>
</evidence>
<dbReference type="PANTHER" id="PTHR38050">
    <property type="match status" value="1"/>
</dbReference>
<keyword evidence="2" id="KW-0964">Secreted</keyword>
<dbReference type="Proteomes" id="UP001272242">
    <property type="component" value="Unassembled WGS sequence"/>
</dbReference>
<evidence type="ECO:0000256" key="4">
    <source>
        <dbReference type="ARBA" id="ARBA00022729"/>
    </source>
</evidence>
<evidence type="ECO:0000256" key="3">
    <source>
        <dbReference type="ARBA" id="ARBA00022651"/>
    </source>
</evidence>
<dbReference type="EMBL" id="JAXBLV010000240">
    <property type="protein sequence ID" value="MDY3563457.1"/>
    <property type="molecule type" value="Genomic_DNA"/>
</dbReference>
<accession>A0ABU5F9J3</accession>
<dbReference type="PANTHER" id="PTHR38050:SF2">
    <property type="entry name" value="FERULOYL ESTERASE C-RELATED"/>
    <property type="match status" value="1"/>
</dbReference>
<name>A0ABU5F9J3_9BACT</name>
<organism evidence="10 11">
    <name type="scientific">Gemmata algarum</name>
    <dbReference type="NCBI Taxonomy" id="2975278"/>
    <lineage>
        <taxon>Bacteria</taxon>
        <taxon>Pseudomonadati</taxon>
        <taxon>Planctomycetota</taxon>
        <taxon>Planctomycetia</taxon>
        <taxon>Gemmatales</taxon>
        <taxon>Gemmataceae</taxon>
        <taxon>Gemmata</taxon>
    </lineage>
</organism>
<feature type="domain" description="Phospholipase/carboxylesterase/thioesterase" evidence="9">
    <location>
        <begin position="53"/>
        <end position="221"/>
    </location>
</feature>
<dbReference type="Gene3D" id="3.40.50.1820">
    <property type="entry name" value="alpha/beta hydrolase"/>
    <property type="match status" value="1"/>
</dbReference>
<dbReference type="RefSeq" id="WP_320689651.1">
    <property type="nucleotide sequence ID" value="NZ_JAXBLV010000240.1"/>
</dbReference>
<reference evidence="11" key="1">
    <citation type="journal article" date="2023" name="Mar. Drugs">
        <title>Gemmata algarum, a Novel Planctomycete Isolated from an Algal Mat, Displays Antimicrobial Activity.</title>
        <authorList>
            <person name="Kumar G."/>
            <person name="Kallscheuer N."/>
            <person name="Kashif M."/>
            <person name="Ahamad S."/>
            <person name="Jagadeeshwari U."/>
            <person name="Pannikurungottu S."/>
            <person name="Haufschild T."/>
            <person name="Kabuu M."/>
            <person name="Sasikala C."/>
            <person name="Jogler C."/>
            <person name="Ramana C."/>
        </authorList>
    </citation>
    <scope>NUCLEOTIDE SEQUENCE [LARGE SCALE GENOMIC DNA]</scope>
    <source>
        <strain evidence="11">JC673</strain>
    </source>
</reference>
<feature type="chain" id="PRO_5046747295" evidence="8">
    <location>
        <begin position="22"/>
        <end position="271"/>
    </location>
</feature>
<dbReference type="InterPro" id="IPR003140">
    <property type="entry name" value="PLipase/COase/thioEstase"/>
</dbReference>
<evidence type="ECO:0000256" key="6">
    <source>
        <dbReference type="ARBA" id="ARBA00023277"/>
    </source>
</evidence>
<dbReference type="InterPro" id="IPR029058">
    <property type="entry name" value="AB_hydrolase_fold"/>
</dbReference>
<sequence length="271" mass="29550">MFLRSAVMTFTLVGLVTGSSAAQPEGKADNGRLKSRTWKVGDVTREALVYVPASSGAKRPLVFVFHGHGGKSELSARSFAIHKHWPEAVCVYPQGLPTAVPVLDPMGRLPGWQKFVGDQKDRDLEFFDAMLKSLVAEESIDDKRVYSTGHSNGGFFTYVLCAARHDKLAAAAPVAGAINPRDAMNMKPLPVLHVAGEKDKIVPFATQEKTMDQLRKLNKCDEKGKEAGKYCTQYTSANGPPVVTFIHPGAHNVPAGAPERIVEFLKLHTRK</sequence>
<evidence type="ECO:0000256" key="2">
    <source>
        <dbReference type="ARBA" id="ARBA00022525"/>
    </source>
</evidence>
<evidence type="ECO:0000256" key="1">
    <source>
        <dbReference type="ARBA" id="ARBA00004613"/>
    </source>
</evidence>